<accession>A0AAE9LW88</accession>
<keyword evidence="4 10" id="KW-0081">Bacteriolytic enzyme</keyword>
<comment type="subcellular location">
    <subcellularLocation>
        <location evidence="10">Host cytoplasm</location>
    </subcellularLocation>
    <text evidence="10">The endolysin is cytoplasmic, but can reach the periplasmic space with the help of the holins which disrupt the host cell membrane.</text>
</comment>
<dbReference type="EC" id="3.2.1.17" evidence="10"/>
<dbReference type="Proteomes" id="UP001216218">
    <property type="component" value="Segment"/>
</dbReference>
<gene>
    <name evidence="12" type="ORF">vBBcePLY3_00039</name>
</gene>
<evidence type="ECO:0000313" key="12">
    <source>
        <dbReference type="EMBL" id="USL89550.1"/>
    </source>
</evidence>
<dbReference type="InterPro" id="IPR034690">
    <property type="entry name" value="Endolysin_T4_type"/>
</dbReference>
<dbReference type="SUPFAM" id="SSF53955">
    <property type="entry name" value="Lysozyme-like"/>
    <property type="match status" value="1"/>
</dbReference>
<keyword evidence="5 10" id="KW-0378">Hydrolase</keyword>
<dbReference type="Pfam" id="PF00959">
    <property type="entry name" value="Phage_lysozyme"/>
    <property type="match status" value="1"/>
</dbReference>
<evidence type="ECO:0000256" key="4">
    <source>
        <dbReference type="ARBA" id="ARBA00022638"/>
    </source>
</evidence>
<evidence type="ECO:0000256" key="3">
    <source>
        <dbReference type="ARBA" id="ARBA00022612"/>
    </source>
</evidence>
<dbReference type="Gene3D" id="2.30.30.40">
    <property type="entry name" value="SH3 Domains"/>
    <property type="match status" value="1"/>
</dbReference>
<feature type="active site" description="Proton donor/acceptor" evidence="10">
    <location>
        <position position="29"/>
    </location>
</feature>
<dbReference type="SMR" id="A0AAE9LW88"/>
<dbReference type="GO" id="GO:0003796">
    <property type="term" value="F:lysozyme activity"/>
    <property type="evidence" value="ECO:0007669"/>
    <property type="project" value="UniProtKB-UniRule"/>
</dbReference>
<reference evidence="12" key="1">
    <citation type="submission" date="2022-04" db="EMBL/GenBank/DDBJ databases">
        <authorList>
            <person name="Yang M."/>
            <person name="Tan S."/>
        </authorList>
    </citation>
    <scope>NUCLEOTIDE SEQUENCE</scope>
</reference>
<dbReference type="InterPro" id="IPR051018">
    <property type="entry name" value="Bacteriophage_GH24"/>
</dbReference>
<evidence type="ECO:0000256" key="2">
    <source>
        <dbReference type="ARBA" id="ARBA00022529"/>
    </source>
</evidence>
<protein>
    <recommendedName>
        <fullName evidence="10">Endolysin</fullName>
        <ecNumber evidence="10">3.2.1.17</ecNumber>
    </recommendedName>
    <alternativeName>
        <fullName evidence="10">Lysis protein</fullName>
    </alternativeName>
    <alternativeName>
        <fullName evidence="10">Lysozyme</fullName>
    </alternativeName>
    <alternativeName>
        <fullName evidence="10">Muramidase</fullName>
    </alternativeName>
</protein>
<dbReference type="PANTHER" id="PTHR38107">
    <property type="match status" value="1"/>
</dbReference>
<evidence type="ECO:0000256" key="11">
    <source>
        <dbReference type="RuleBase" id="RU003788"/>
    </source>
</evidence>
<name>A0AAE9LW88_9CAUD</name>
<dbReference type="GO" id="GO:0030430">
    <property type="term" value="C:host cell cytoplasm"/>
    <property type="evidence" value="ECO:0007669"/>
    <property type="project" value="UniProtKB-SubCell"/>
</dbReference>
<dbReference type="GO" id="GO:0009253">
    <property type="term" value="P:peptidoglycan catabolic process"/>
    <property type="evidence" value="ECO:0007669"/>
    <property type="project" value="UniProtKB-UniRule"/>
</dbReference>
<keyword evidence="7 10" id="KW-0578">Host cell lysis by virus</keyword>
<dbReference type="GO" id="GO:0016998">
    <property type="term" value="P:cell wall macromolecule catabolic process"/>
    <property type="evidence" value="ECO:0007669"/>
    <property type="project" value="InterPro"/>
</dbReference>
<comment type="function">
    <text evidence="10">Endolysin with lysozyme activity that degrades host peptidoglycans and participates with the holin and spanin proteins in the sequential events which lead to the programmed host cell lysis releasing the mature viral particles. Once the holin has permeabilized the host cell membrane, the endolysin can reach the periplasm and break down the peptidoglycan layer.</text>
</comment>
<evidence type="ECO:0000256" key="5">
    <source>
        <dbReference type="ARBA" id="ARBA00022801"/>
    </source>
</evidence>
<evidence type="ECO:0000256" key="7">
    <source>
        <dbReference type="ARBA" id="ARBA00023142"/>
    </source>
</evidence>
<dbReference type="HAMAP" id="MF_04110">
    <property type="entry name" value="ENDOLYSIN_T4"/>
    <property type="match status" value="1"/>
</dbReference>
<dbReference type="PANTHER" id="PTHR38107:SF3">
    <property type="entry name" value="LYSOZYME RRRD-RELATED"/>
    <property type="match status" value="1"/>
</dbReference>
<proteinExistence type="inferred from homology"/>
<dbReference type="InterPro" id="IPR023347">
    <property type="entry name" value="Lysozyme_dom_sf"/>
</dbReference>
<comment type="catalytic activity">
    <reaction evidence="1 10 11">
        <text>Hydrolysis of (1-&gt;4)-beta-linkages between N-acetylmuramic acid and N-acetyl-D-glucosamine residues in a peptidoglycan and between N-acetyl-D-glucosamine residues in chitodextrins.</text>
        <dbReference type="EC" id="3.2.1.17"/>
    </reaction>
</comment>
<dbReference type="InterPro" id="IPR002196">
    <property type="entry name" value="Glyco_hydro_24"/>
</dbReference>
<dbReference type="EMBL" id="ON366412">
    <property type="protein sequence ID" value="USL89550.1"/>
    <property type="molecule type" value="Genomic_DNA"/>
</dbReference>
<evidence type="ECO:0000256" key="1">
    <source>
        <dbReference type="ARBA" id="ARBA00000632"/>
    </source>
</evidence>
<organism evidence="12 13">
    <name type="scientific">Bacillus phage vB_BceP_LY3</name>
    <dbReference type="NCBI Taxonomy" id="2950458"/>
    <lineage>
        <taxon>Viruses</taxon>
        <taxon>Duplodnaviria</taxon>
        <taxon>Heunggongvirae</taxon>
        <taxon>Uroviricota</taxon>
        <taxon>Caudoviricetes</taxon>
        <taxon>Salasmaviridae</taxon>
        <taxon>Northropvirinae</taxon>
        <taxon>Layangcvirus</taxon>
        <taxon>Layangcvirus LY3</taxon>
    </lineage>
</organism>
<evidence type="ECO:0000256" key="10">
    <source>
        <dbReference type="HAMAP-Rule" id="MF_04110"/>
    </source>
</evidence>
<dbReference type="InterPro" id="IPR023346">
    <property type="entry name" value="Lysozyme-like_dom_sf"/>
</dbReference>
<keyword evidence="9 10" id="KW-0326">Glycosidase</keyword>
<dbReference type="Gene3D" id="1.10.530.40">
    <property type="match status" value="1"/>
</dbReference>
<dbReference type="InterPro" id="IPR033907">
    <property type="entry name" value="Endolysin_autolysin"/>
</dbReference>
<keyword evidence="8 10" id="KW-1035">Host cytoplasm</keyword>
<dbReference type="GO" id="GO:0044659">
    <property type="term" value="P:viral release from host cell by cytolysis"/>
    <property type="evidence" value="ECO:0007669"/>
    <property type="project" value="UniProtKB-UniRule"/>
</dbReference>
<dbReference type="GO" id="GO:0042742">
    <property type="term" value="P:defense response to bacterium"/>
    <property type="evidence" value="ECO:0007669"/>
    <property type="project" value="UniProtKB-KW"/>
</dbReference>
<comment type="similarity">
    <text evidence="10 11">Belongs to the glycosyl hydrolase 24 family.</text>
</comment>
<evidence type="ECO:0000256" key="6">
    <source>
        <dbReference type="ARBA" id="ARBA00022852"/>
    </source>
</evidence>
<evidence type="ECO:0000256" key="8">
    <source>
        <dbReference type="ARBA" id="ARBA00023200"/>
    </source>
</evidence>
<dbReference type="CDD" id="cd00737">
    <property type="entry name" value="lyz_endolysin_autolysin"/>
    <property type="match status" value="1"/>
</dbReference>
<keyword evidence="2 10" id="KW-0929">Antimicrobial</keyword>
<evidence type="ECO:0000256" key="9">
    <source>
        <dbReference type="ARBA" id="ARBA00023295"/>
    </source>
</evidence>
<keyword evidence="6 10" id="KW-0204">Cytolysis</keyword>
<evidence type="ECO:0000313" key="13">
    <source>
        <dbReference type="Proteomes" id="UP001216218"/>
    </source>
</evidence>
<feature type="active site" description="Proton donor/acceptor" evidence="10">
    <location>
        <position position="20"/>
    </location>
</feature>
<keyword evidence="13" id="KW-1185">Reference proteome</keyword>
<sequence length="246" mass="27881">MKAKDMSVSDKGVDLVKYYEGCYLNAYQDVVGVWTIGYGHTKGVYRGQKLANEREAHNILKADLDEHMKLPKQDLTGDMNQNQYDALCSFAFNLGAGIFRNNSNLLDAINSGNWYEASRIMNLFVNAGGRPYKGLIKRRRAETDLMLTPMEGVAPPPPEENSNGYDDSWFTPQDSYFIADRNIKVRSMPSVNSEHLRSLTEGNKYHYTSFGYEAYGYVWLKGIDGTYLASGETRDGKRVSTWGRFE</sequence>
<keyword evidence="3 10" id="KW-1188">Viral release from host cell</keyword>